<evidence type="ECO:0000313" key="3">
    <source>
        <dbReference type="EMBL" id="RFU34203.1"/>
    </source>
</evidence>
<feature type="non-terminal residue" evidence="3">
    <location>
        <position position="340"/>
    </location>
</feature>
<dbReference type="Gene3D" id="3.40.50.1820">
    <property type="entry name" value="alpha/beta hydrolase"/>
    <property type="match status" value="1"/>
</dbReference>
<dbReference type="EMBL" id="NCSJ02000024">
    <property type="protein sequence ID" value="RFU34203.1"/>
    <property type="molecule type" value="Genomic_DNA"/>
</dbReference>
<evidence type="ECO:0000259" key="2">
    <source>
        <dbReference type="Pfam" id="PF00561"/>
    </source>
</evidence>
<evidence type="ECO:0000256" key="1">
    <source>
        <dbReference type="ARBA" id="ARBA00006886"/>
    </source>
</evidence>
<proteinExistence type="inferred from homology"/>
<name>A0A3E2HLT5_SCYLI</name>
<dbReference type="InterPro" id="IPR008220">
    <property type="entry name" value="HAT_MetX-like"/>
</dbReference>
<dbReference type="OrthoDB" id="9972683at2759"/>
<dbReference type="PANTHER" id="PTHR32268:SF15">
    <property type="entry name" value="HOMOSERINE ACETYLTRANSFERASE FAMILY PROTEIN (AFU_ORTHOLOGUE AFUA_1G15350)"/>
    <property type="match status" value="1"/>
</dbReference>
<dbReference type="SUPFAM" id="SSF53474">
    <property type="entry name" value="alpha/beta-Hydrolases"/>
    <property type="match status" value="1"/>
</dbReference>
<accession>A0A3E2HLT5</accession>
<reference evidence="3 4" key="1">
    <citation type="submission" date="2018-05" db="EMBL/GenBank/DDBJ databases">
        <title>Draft genome sequence of Scytalidium lignicola DSM 105466, a ubiquitous saprotrophic fungus.</title>
        <authorList>
            <person name="Buettner E."/>
            <person name="Gebauer A.M."/>
            <person name="Hofrichter M."/>
            <person name="Liers C."/>
            <person name="Kellner H."/>
        </authorList>
    </citation>
    <scope>NUCLEOTIDE SEQUENCE [LARGE SCALE GENOMIC DNA]</scope>
    <source>
        <strain evidence="3 4">DSM 105466</strain>
    </source>
</reference>
<gene>
    <name evidence="3" type="ORF">B7463_g2117</name>
</gene>
<evidence type="ECO:0000313" key="4">
    <source>
        <dbReference type="Proteomes" id="UP000258309"/>
    </source>
</evidence>
<organism evidence="3 4">
    <name type="scientific">Scytalidium lignicola</name>
    <name type="common">Hyphomycete</name>
    <dbReference type="NCBI Taxonomy" id="5539"/>
    <lineage>
        <taxon>Eukaryota</taxon>
        <taxon>Fungi</taxon>
        <taxon>Dikarya</taxon>
        <taxon>Ascomycota</taxon>
        <taxon>Pezizomycotina</taxon>
        <taxon>Leotiomycetes</taxon>
        <taxon>Leotiomycetes incertae sedis</taxon>
        <taxon>Scytalidium</taxon>
    </lineage>
</organism>
<keyword evidence="4" id="KW-1185">Reference proteome</keyword>
<dbReference type="STRING" id="5539.A0A3E2HLT5"/>
<dbReference type="OMA" id="DCVRAQH"/>
<dbReference type="InterPro" id="IPR000073">
    <property type="entry name" value="AB_hydrolase_1"/>
</dbReference>
<dbReference type="PANTHER" id="PTHR32268">
    <property type="entry name" value="HOMOSERINE O-ACETYLTRANSFERASE"/>
    <property type="match status" value="1"/>
</dbReference>
<dbReference type="InterPro" id="IPR029058">
    <property type="entry name" value="AB_hydrolase_fold"/>
</dbReference>
<sequence>MPSAEINTTGIEYYTIPSFTLTNGTTLPIKVAYRSFNPSGTKTALLPTCYGGRINGTLNFTSGALKDHHVVVVAMLGNGESSAPSNNPAFPFPPSLRYQDVINAHYALLTQHLGVKQLDSVIGFSMGAQQAYYWAVMHGSNPDPSKNFVKSAVVICGSAKTSGHNYAMLEGPTSALEASVDYDGGSYVAKGIKPLKGLQAFGRAYAAWLTSAEWFRQELWRVSGAKSVEEWLPDKNAGGYYTWDAKDMLVLARMWQAGDVGTVGGGGDWKAALEGVTARVMLMPSRTDQYFTVGASEEELKYLKHGVWAPIETIWGHIAGGGANPEDAKWMDMKIAEFLS</sequence>
<dbReference type="Pfam" id="PF00561">
    <property type="entry name" value="Abhydrolase_1"/>
    <property type="match status" value="1"/>
</dbReference>
<dbReference type="AlphaFoldDB" id="A0A3E2HLT5"/>
<comment type="similarity">
    <text evidence="1">Belongs to the AB hydrolase superfamily. MetX family.</text>
</comment>
<feature type="non-terminal residue" evidence="3">
    <location>
        <position position="1"/>
    </location>
</feature>
<dbReference type="Proteomes" id="UP000258309">
    <property type="component" value="Unassembled WGS sequence"/>
</dbReference>
<protein>
    <recommendedName>
        <fullName evidence="2">AB hydrolase-1 domain-containing protein</fullName>
    </recommendedName>
</protein>
<dbReference type="GO" id="GO:0016747">
    <property type="term" value="F:acyltransferase activity, transferring groups other than amino-acyl groups"/>
    <property type="evidence" value="ECO:0007669"/>
    <property type="project" value="InterPro"/>
</dbReference>
<comment type="caution">
    <text evidence="3">The sequence shown here is derived from an EMBL/GenBank/DDBJ whole genome shotgun (WGS) entry which is preliminary data.</text>
</comment>
<feature type="domain" description="AB hydrolase-1" evidence="2">
    <location>
        <begin position="66"/>
        <end position="161"/>
    </location>
</feature>